<comment type="caution">
    <text evidence="1">The sequence shown here is derived from an EMBL/GenBank/DDBJ whole genome shotgun (WGS) entry which is preliminary data.</text>
</comment>
<gene>
    <name evidence="1" type="ORF">GGR38_000323</name>
</gene>
<evidence type="ECO:0000313" key="1">
    <source>
        <dbReference type="EMBL" id="MBB3953411.1"/>
    </source>
</evidence>
<name>A0A7W6G4M7_9SPHN</name>
<evidence type="ECO:0000313" key="2">
    <source>
        <dbReference type="Proteomes" id="UP000548867"/>
    </source>
</evidence>
<dbReference type="EMBL" id="JACIDX010000001">
    <property type="protein sequence ID" value="MBB3953411.1"/>
    <property type="molecule type" value="Genomic_DNA"/>
</dbReference>
<sequence>MADLTSTSLTDLGNPVTISQRDLLSPAVLMSLGLFTFGMEQAAYDQLSRRINWRHEQNDRFLARPVSQFAGPGDDHVSIAGTIIPEVAGHYGALTFLIEMGDTGDAFPLLDGLGTLWGFYRIDAIDQAHKVIMAGGIPRMVDFSLELSRVE</sequence>
<dbReference type="Pfam" id="PF06995">
    <property type="entry name" value="Phage_P2_GpU"/>
    <property type="match status" value="1"/>
</dbReference>
<proteinExistence type="predicted"/>
<dbReference type="Proteomes" id="UP000548867">
    <property type="component" value="Unassembled WGS sequence"/>
</dbReference>
<reference evidence="1 2" key="1">
    <citation type="submission" date="2020-08" db="EMBL/GenBank/DDBJ databases">
        <title>Genomic Encyclopedia of Type Strains, Phase IV (KMG-IV): sequencing the most valuable type-strain genomes for metagenomic binning, comparative biology and taxonomic classification.</title>
        <authorList>
            <person name="Goeker M."/>
        </authorList>
    </citation>
    <scope>NUCLEOTIDE SEQUENCE [LARGE SCALE GENOMIC DNA]</scope>
    <source>
        <strain evidence="1 2">DSM 27057</strain>
    </source>
</reference>
<dbReference type="InterPro" id="IPR009734">
    <property type="entry name" value="Myoviridae_GpU"/>
</dbReference>
<organism evidence="1 2">
    <name type="scientific">Novosphingobium sediminicola</name>
    <dbReference type="NCBI Taxonomy" id="563162"/>
    <lineage>
        <taxon>Bacteria</taxon>
        <taxon>Pseudomonadati</taxon>
        <taxon>Pseudomonadota</taxon>
        <taxon>Alphaproteobacteria</taxon>
        <taxon>Sphingomonadales</taxon>
        <taxon>Sphingomonadaceae</taxon>
        <taxon>Novosphingobium</taxon>
    </lineage>
</organism>
<dbReference type="RefSeq" id="WP_183622010.1">
    <property type="nucleotide sequence ID" value="NZ_JACIDX010000001.1"/>
</dbReference>
<accession>A0A7W6G4M7</accession>
<dbReference type="AlphaFoldDB" id="A0A7W6G4M7"/>
<protein>
    <submittedName>
        <fullName evidence="1">Uncharacterized protein</fullName>
    </submittedName>
</protein>
<keyword evidence="2" id="KW-1185">Reference proteome</keyword>